<sequence>MAIKMLQHGTFYWGYAERGKGLLAIELFQRMLELNVKPDEITLMSILCACSRCGLVTEKMPMKPDPAIWGALLNACRIHHHVGLGEIAAQNIFKYDTRSVGYYILLSNLYADSGRWDEVAKVRKMMRQNGLIVDPGCSWVEVKSKVHAFLSGDMFHPQVREINAVLEGFYERMKEAGFGESENEGSSMDILEASKADIFCGHSERLAIGFALINTAPGMPV</sequence>
<name>A0ACB9Q9Z2_BAUVA</name>
<dbReference type="EMBL" id="CM039427">
    <property type="protein sequence ID" value="KAI4355700.1"/>
    <property type="molecule type" value="Genomic_DNA"/>
</dbReference>
<proteinExistence type="predicted"/>
<dbReference type="Proteomes" id="UP000828941">
    <property type="component" value="Chromosome 2"/>
</dbReference>
<evidence type="ECO:0000313" key="1">
    <source>
        <dbReference type="EMBL" id="KAI4355700.1"/>
    </source>
</evidence>
<organism evidence="1 2">
    <name type="scientific">Bauhinia variegata</name>
    <name type="common">Purple orchid tree</name>
    <name type="synonym">Phanera variegata</name>
    <dbReference type="NCBI Taxonomy" id="167791"/>
    <lineage>
        <taxon>Eukaryota</taxon>
        <taxon>Viridiplantae</taxon>
        <taxon>Streptophyta</taxon>
        <taxon>Embryophyta</taxon>
        <taxon>Tracheophyta</taxon>
        <taxon>Spermatophyta</taxon>
        <taxon>Magnoliopsida</taxon>
        <taxon>eudicotyledons</taxon>
        <taxon>Gunneridae</taxon>
        <taxon>Pentapetalae</taxon>
        <taxon>rosids</taxon>
        <taxon>fabids</taxon>
        <taxon>Fabales</taxon>
        <taxon>Fabaceae</taxon>
        <taxon>Cercidoideae</taxon>
        <taxon>Cercideae</taxon>
        <taxon>Bauhiniinae</taxon>
        <taxon>Bauhinia</taxon>
    </lineage>
</organism>
<comment type="caution">
    <text evidence="1">The sequence shown here is derived from an EMBL/GenBank/DDBJ whole genome shotgun (WGS) entry which is preliminary data.</text>
</comment>
<reference evidence="1 2" key="1">
    <citation type="journal article" date="2022" name="DNA Res.">
        <title>Chromosomal-level genome assembly of the orchid tree Bauhinia variegata (Leguminosae; Cercidoideae) supports the allotetraploid origin hypothesis of Bauhinia.</title>
        <authorList>
            <person name="Zhong Y."/>
            <person name="Chen Y."/>
            <person name="Zheng D."/>
            <person name="Pang J."/>
            <person name="Liu Y."/>
            <person name="Luo S."/>
            <person name="Meng S."/>
            <person name="Qian L."/>
            <person name="Wei D."/>
            <person name="Dai S."/>
            <person name="Zhou R."/>
        </authorList>
    </citation>
    <scope>NUCLEOTIDE SEQUENCE [LARGE SCALE GENOMIC DNA]</scope>
    <source>
        <strain evidence="1">BV-YZ2020</strain>
    </source>
</reference>
<accession>A0ACB9Q9Z2</accession>
<evidence type="ECO:0000313" key="2">
    <source>
        <dbReference type="Proteomes" id="UP000828941"/>
    </source>
</evidence>
<keyword evidence="2" id="KW-1185">Reference proteome</keyword>
<protein>
    <submittedName>
        <fullName evidence="1">Uncharacterized protein</fullName>
    </submittedName>
</protein>
<gene>
    <name evidence="1" type="ORF">L6164_004448</name>
</gene>